<feature type="compositionally biased region" description="Low complexity" evidence="10">
    <location>
        <begin position="766"/>
        <end position="778"/>
    </location>
</feature>
<dbReference type="EMBL" id="JAIFRP010000031">
    <property type="protein sequence ID" value="KAK2582576.1"/>
    <property type="molecule type" value="Genomic_DNA"/>
</dbReference>
<feature type="region of interest" description="Disordered" evidence="10">
    <location>
        <begin position="220"/>
        <end position="309"/>
    </location>
</feature>
<dbReference type="GO" id="GO:0005874">
    <property type="term" value="C:microtubule"/>
    <property type="evidence" value="ECO:0007669"/>
    <property type="project" value="UniProtKB-KW"/>
</dbReference>
<evidence type="ECO:0000256" key="5">
    <source>
        <dbReference type="ARBA" id="ARBA00022490"/>
    </source>
</evidence>
<keyword evidence="8" id="KW-0539">Nucleus</keyword>
<comment type="caution">
    <text evidence="11">The sequence shown here is derived from an EMBL/GenBank/DDBJ whole genome shotgun (WGS) entry which is preliminary data.</text>
</comment>
<feature type="compositionally biased region" description="Low complexity" evidence="10">
    <location>
        <begin position="822"/>
        <end position="834"/>
    </location>
</feature>
<feature type="region of interest" description="Disordered" evidence="10">
    <location>
        <begin position="381"/>
        <end position="410"/>
    </location>
</feature>
<keyword evidence="6" id="KW-0493">Microtubule</keyword>
<evidence type="ECO:0000256" key="1">
    <source>
        <dbReference type="ARBA" id="ARBA00004114"/>
    </source>
</evidence>
<keyword evidence="5" id="KW-0963">Cytoplasm</keyword>
<evidence type="ECO:0000256" key="4">
    <source>
        <dbReference type="ARBA" id="ARBA00013508"/>
    </source>
</evidence>
<evidence type="ECO:0000313" key="11">
    <source>
        <dbReference type="EMBL" id="KAK2582576.1"/>
    </source>
</evidence>
<comment type="subcellular location">
    <subcellularLocation>
        <location evidence="1">Cytoplasm</location>
        <location evidence="1">Cytoskeleton</location>
        <location evidence="1">Microtubule organizing center</location>
        <location evidence="1">Centrosome</location>
        <location evidence="1">Centriole</location>
    </subcellularLocation>
    <subcellularLocation>
        <location evidence="2">Nucleus</location>
    </subcellularLocation>
</comment>
<dbReference type="GO" id="GO:0046600">
    <property type="term" value="P:negative regulation of centriole replication"/>
    <property type="evidence" value="ECO:0007669"/>
    <property type="project" value="InterPro"/>
</dbReference>
<evidence type="ECO:0000256" key="10">
    <source>
        <dbReference type="SAM" id="MobiDB-lite"/>
    </source>
</evidence>
<proteinExistence type="inferred from homology"/>
<dbReference type="GO" id="GO:0005814">
    <property type="term" value="C:centriole"/>
    <property type="evidence" value="ECO:0007669"/>
    <property type="project" value="UniProtKB-SubCell"/>
</dbReference>
<evidence type="ECO:0000256" key="2">
    <source>
        <dbReference type="ARBA" id="ARBA00004123"/>
    </source>
</evidence>
<feature type="compositionally biased region" description="Basic and acidic residues" evidence="10">
    <location>
        <begin position="620"/>
        <end position="632"/>
    </location>
</feature>
<sequence length="881" mass="95402">MTRKSLKRLRKLKLGYREKFLSTSEASYVAKVNFDFLIVFLTDSHPNYMLQQLHSEYRSTYTWHEYTGPQQEHTVVRRAPQPPPTSTKQANAKLQSAKSTEDENSEGPTLEPPLPRRKKCPELAYKTHEFLPTADGGGLDVIDSNLVADKVQEVTTTVPASQLSKAISRISTEYRLQFAWPRRPQLTNGDAGAPVISTGASVGTGGPPRKSLSMGALKQGIVPSGPAPVHKKRPGDVDHKRDGVQASELEPLVGGTGTDTIDGTVLEGDEREEDSGDLKIAFRGRKSGGKTVRISGSDDKAASNSQEKPFPTAEVIELRRLADEYKHRDWGCGLTAEDEASLWKRVSSNHALNALSLARSVTKEEKNKENTRKVTPVIATMTMPPAGRPSSVQARPIHGTQQDDSKLDNERTVARARKDFLIRHHLDRTTGVGDGALLPSPTREKLEPVIPRRREESKEHREEIQPRTKSSPKNSPRTGRSQSLGPTVTERRSPKRQPPRAPSVTKDIKEKEREKEFKDKDREQKDRSAEIERPRPMTAEPQLNGDATGGDSSVASTPPSQTRAIPPGAGAWVDDEPVVKSPPEPTRVKSPEQMIMRSPEPVNWTVPLDTGKTFTVTQNVREEPLTRPHSEAKTWAPSCVPSAPQSAPPELAAQHKSQHHSQHSGYKSPESESVSLGSFGAITDQKEDMDSERASPCSLPTNVDNASTGETTIPPSQEDKKMSDSIGGGQDKVEPAIKSIGSTNLKCLDDPSFELERKKIESGAPTTTTATTTTTSTSNVPHQPYRILEAELPQSGVGVGATSEGTAGGGGSGGGGGGETGTGTATSSTTSTTTPGYHVLEAPPAVQVIPGTAHRSTASDVLEKARNRFDKFWGKGSPAEN</sequence>
<feature type="compositionally biased region" description="Basic and acidic residues" evidence="10">
    <location>
        <begin position="506"/>
        <end position="535"/>
    </location>
</feature>
<dbReference type="AlphaFoldDB" id="A0AAD9RNU0"/>
<dbReference type="Proteomes" id="UP001258017">
    <property type="component" value="Unassembled WGS sequence"/>
</dbReference>
<protein>
    <recommendedName>
        <fullName evidence="4">Nuclear protein MDM1</fullName>
    </recommendedName>
</protein>
<feature type="compositionally biased region" description="Polar residues" evidence="10">
    <location>
        <begin position="86"/>
        <end position="98"/>
    </location>
</feature>
<evidence type="ECO:0000256" key="3">
    <source>
        <dbReference type="ARBA" id="ARBA00010494"/>
    </source>
</evidence>
<dbReference type="PANTHER" id="PTHR32078">
    <property type="entry name" value="NUCLEAR PROTEIN MDM1"/>
    <property type="match status" value="1"/>
</dbReference>
<feature type="compositionally biased region" description="Basic and acidic residues" evidence="10">
    <location>
        <begin position="442"/>
        <end position="466"/>
    </location>
</feature>
<evidence type="ECO:0000256" key="6">
    <source>
        <dbReference type="ARBA" id="ARBA00022701"/>
    </source>
</evidence>
<dbReference type="GO" id="GO:0008017">
    <property type="term" value="F:microtubule binding"/>
    <property type="evidence" value="ECO:0007669"/>
    <property type="project" value="InterPro"/>
</dbReference>
<feature type="compositionally biased region" description="Gly residues" evidence="10">
    <location>
        <begin position="806"/>
        <end position="821"/>
    </location>
</feature>
<reference evidence="11" key="2">
    <citation type="journal article" date="2023" name="Commun. Biol.">
        <title>Intrasexual cuticular hydrocarbon dimorphism in a wasp sheds light on hydrocarbon biosynthesis genes in Hymenoptera.</title>
        <authorList>
            <person name="Moris V.C."/>
            <person name="Podsiadlowski L."/>
            <person name="Martin S."/>
            <person name="Oeyen J.P."/>
            <person name="Donath A."/>
            <person name="Petersen M."/>
            <person name="Wilbrandt J."/>
            <person name="Misof B."/>
            <person name="Liedtke D."/>
            <person name="Thamm M."/>
            <person name="Scheiner R."/>
            <person name="Schmitt T."/>
            <person name="Niehuis O."/>
        </authorList>
    </citation>
    <scope>NUCLEOTIDE SEQUENCE</scope>
    <source>
        <strain evidence="11">GBR_01_08_01A</strain>
    </source>
</reference>
<feature type="compositionally biased region" description="Basic and acidic residues" evidence="10">
    <location>
        <begin position="684"/>
        <end position="693"/>
    </location>
</feature>
<dbReference type="PANTHER" id="PTHR32078:SF1">
    <property type="entry name" value="NUCLEAR PROTEIN MDM1"/>
    <property type="match status" value="1"/>
</dbReference>
<name>A0AAD9RNU0_9HYME</name>
<feature type="compositionally biased region" description="Polar residues" evidence="10">
    <location>
        <begin position="467"/>
        <end position="486"/>
    </location>
</feature>
<evidence type="ECO:0000256" key="7">
    <source>
        <dbReference type="ARBA" id="ARBA00023212"/>
    </source>
</evidence>
<accession>A0AAD9RNU0</accession>
<feature type="compositionally biased region" description="Basic and acidic residues" evidence="10">
    <location>
        <begin position="401"/>
        <end position="410"/>
    </location>
</feature>
<comment type="function">
    <text evidence="9">Microtubule-binding protein that negatively regulates centriole duplication. Binds to and stabilizes microtubules.</text>
</comment>
<organism evidence="11 12">
    <name type="scientific">Odynerus spinipes</name>
    <dbReference type="NCBI Taxonomy" id="1348599"/>
    <lineage>
        <taxon>Eukaryota</taxon>
        <taxon>Metazoa</taxon>
        <taxon>Ecdysozoa</taxon>
        <taxon>Arthropoda</taxon>
        <taxon>Hexapoda</taxon>
        <taxon>Insecta</taxon>
        <taxon>Pterygota</taxon>
        <taxon>Neoptera</taxon>
        <taxon>Endopterygota</taxon>
        <taxon>Hymenoptera</taxon>
        <taxon>Apocrita</taxon>
        <taxon>Aculeata</taxon>
        <taxon>Vespoidea</taxon>
        <taxon>Vespidae</taxon>
        <taxon>Eumeninae</taxon>
        <taxon>Odynerus</taxon>
    </lineage>
</organism>
<dbReference type="GO" id="GO:0005634">
    <property type="term" value="C:nucleus"/>
    <property type="evidence" value="ECO:0007669"/>
    <property type="project" value="UniProtKB-SubCell"/>
</dbReference>
<evidence type="ECO:0000313" key="12">
    <source>
        <dbReference type="Proteomes" id="UP001258017"/>
    </source>
</evidence>
<feature type="region of interest" description="Disordered" evidence="10">
    <location>
        <begin position="71"/>
        <end position="118"/>
    </location>
</feature>
<keyword evidence="12" id="KW-1185">Reference proteome</keyword>
<reference evidence="11" key="1">
    <citation type="submission" date="2021-08" db="EMBL/GenBank/DDBJ databases">
        <authorList>
            <person name="Misof B."/>
            <person name="Oliver O."/>
            <person name="Podsiadlowski L."/>
            <person name="Donath A."/>
            <person name="Peters R."/>
            <person name="Mayer C."/>
            <person name="Rust J."/>
            <person name="Gunkel S."/>
            <person name="Lesny P."/>
            <person name="Martin S."/>
            <person name="Oeyen J.P."/>
            <person name="Petersen M."/>
            <person name="Panagiotis P."/>
            <person name="Wilbrandt J."/>
            <person name="Tanja T."/>
        </authorList>
    </citation>
    <scope>NUCLEOTIDE SEQUENCE</scope>
    <source>
        <strain evidence="11">GBR_01_08_01A</strain>
        <tissue evidence="11">Thorax + abdomen</tissue>
    </source>
</reference>
<feature type="compositionally biased region" description="Polar residues" evidence="10">
    <location>
        <begin position="698"/>
        <end position="715"/>
    </location>
</feature>
<dbReference type="InterPro" id="IPR029136">
    <property type="entry name" value="MDM1"/>
</dbReference>
<evidence type="ECO:0000256" key="9">
    <source>
        <dbReference type="ARBA" id="ARBA00045771"/>
    </source>
</evidence>
<gene>
    <name evidence="11" type="ORF">KPH14_004864</name>
</gene>
<feature type="region of interest" description="Disordered" evidence="10">
    <location>
        <begin position="430"/>
        <end position="782"/>
    </location>
</feature>
<feature type="region of interest" description="Disordered" evidence="10">
    <location>
        <begin position="796"/>
        <end position="845"/>
    </location>
</feature>
<comment type="similarity">
    <text evidence="3">Belongs to the MDM1 family.</text>
</comment>
<feature type="compositionally biased region" description="Polar residues" evidence="10">
    <location>
        <begin position="550"/>
        <end position="563"/>
    </location>
</feature>
<feature type="compositionally biased region" description="Basic and acidic residues" evidence="10">
    <location>
        <begin position="234"/>
        <end position="243"/>
    </location>
</feature>
<keyword evidence="7" id="KW-0206">Cytoskeleton</keyword>
<evidence type="ECO:0000256" key="8">
    <source>
        <dbReference type="ARBA" id="ARBA00023242"/>
    </source>
</evidence>